<feature type="transmembrane region" description="Helical" evidence="8">
    <location>
        <begin position="160"/>
        <end position="179"/>
    </location>
</feature>
<dbReference type="PANTHER" id="PTHR43394">
    <property type="entry name" value="ATP-DEPENDENT PERMEASE MDL1, MITOCHONDRIAL"/>
    <property type="match status" value="1"/>
</dbReference>
<comment type="caution">
    <text evidence="11">The sequence shown here is derived from an EMBL/GenBank/DDBJ whole genome shotgun (WGS) entry which is preliminary data.</text>
</comment>
<evidence type="ECO:0000256" key="1">
    <source>
        <dbReference type="ARBA" id="ARBA00004651"/>
    </source>
</evidence>
<evidence type="ECO:0000259" key="9">
    <source>
        <dbReference type="PROSITE" id="PS50893"/>
    </source>
</evidence>
<evidence type="ECO:0000256" key="8">
    <source>
        <dbReference type="SAM" id="Phobius"/>
    </source>
</evidence>
<evidence type="ECO:0000259" key="10">
    <source>
        <dbReference type="PROSITE" id="PS50929"/>
    </source>
</evidence>
<dbReference type="Gene3D" id="3.40.50.300">
    <property type="entry name" value="P-loop containing nucleotide triphosphate hydrolases"/>
    <property type="match status" value="1"/>
</dbReference>
<dbReference type="PROSITE" id="PS50929">
    <property type="entry name" value="ABC_TM1F"/>
    <property type="match status" value="1"/>
</dbReference>
<comment type="subcellular location">
    <subcellularLocation>
        <location evidence="1">Cell membrane</location>
        <topology evidence="1">Multi-pass membrane protein</topology>
    </subcellularLocation>
</comment>
<dbReference type="Pfam" id="PF00664">
    <property type="entry name" value="ABC_membrane"/>
    <property type="match status" value="1"/>
</dbReference>
<reference evidence="11 12" key="1">
    <citation type="journal article" date="2015" name="Nature">
        <title>rRNA introns, odd ribosomes, and small enigmatic genomes across a large radiation of phyla.</title>
        <authorList>
            <person name="Brown C.T."/>
            <person name="Hug L.A."/>
            <person name="Thomas B.C."/>
            <person name="Sharon I."/>
            <person name="Castelle C.J."/>
            <person name="Singh A."/>
            <person name="Wilkins M.J."/>
            <person name="Williams K.H."/>
            <person name="Banfield J.F."/>
        </authorList>
    </citation>
    <scope>NUCLEOTIDE SEQUENCE [LARGE SCALE GENOMIC DNA]</scope>
</reference>
<dbReference type="SUPFAM" id="SSF90123">
    <property type="entry name" value="ABC transporter transmembrane region"/>
    <property type="match status" value="1"/>
</dbReference>
<evidence type="ECO:0000313" key="12">
    <source>
        <dbReference type="Proteomes" id="UP000034452"/>
    </source>
</evidence>
<feature type="domain" description="ABC transmembrane type-1" evidence="10">
    <location>
        <begin position="17"/>
        <end position="301"/>
    </location>
</feature>
<evidence type="ECO:0000256" key="4">
    <source>
        <dbReference type="ARBA" id="ARBA00022741"/>
    </source>
</evidence>
<gene>
    <name evidence="11" type="ORF">UU13_C0003G0002</name>
</gene>
<keyword evidence="6 8" id="KW-1133">Transmembrane helix</keyword>
<feature type="transmembrane region" description="Helical" evidence="8">
    <location>
        <begin position="12"/>
        <end position="33"/>
    </location>
</feature>
<accession>A0A0G0T0F5</accession>
<keyword evidence="2" id="KW-0813">Transport</keyword>
<feature type="transmembrane region" description="Helical" evidence="8">
    <location>
        <begin position="53"/>
        <end position="72"/>
    </location>
</feature>
<dbReference type="GO" id="GO:0005886">
    <property type="term" value="C:plasma membrane"/>
    <property type="evidence" value="ECO:0007669"/>
    <property type="project" value="UniProtKB-SubCell"/>
</dbReference>
<dbReference type="SMART" id="SM00382">
    <property type="entry name" value="AAA"/>
    <property type="match status" value="1"/>
</dbReference>
<evidence type="ECO:0000256" key="6">
    <source>
        <dbReference type="ARBA" id="ARBA00022989"/>
    </source>
</evidence>
<dbReference type="InterPro" id="IPR003439">
    <property type="entry name" value="ABC_transporter-like_ATP-bd"/>
</dbReference>
<dbReference type="EMBL" id="LBZL01000003">
    <property type="protein sequence ID" value="KKR70558.1"/>
    <property type="molecule type" value="Genomic_DNA"/>
</dbReference>
<dbReference type="PATRIC" id="fig|1618744.3.peg.156"/>
<dbReference type="InterPro" id="IPR027417">
    <property type="entry name" value="P-loop_NTPase"/>
</dbReference>
<keyword evidence="3 8" id="KW-0812">Transmembrane</keyword>
<dbReference type="PROSITE" id="PS50893">
    <property type="entry name" value="ABC_TRANSPORTER_2"/>
    <property type="match status" value="1"/>
</dbReference>
<dbReference type="GO" id="GO:0005524">
    <property type="term" value="F:ATP binding"/>
    <property type="evidence" value="ECO:0007669"/>
    <property type="project" value="UniProtKB-KW"/>
</dbReference>
<sequence length="579" mass="66101">MLKYFWQIIRQYKLSFFTVIIFTIIGSGLDVYIPFQYLKLWNVLSTNDFTVVSIAKSIIILVLILNLIRWAIRRVSAFSLVYFEANTMAGLRKQAFSYMIGHSHSFFANNFGGSLTQRINKYARAFEKLTDRMASDGLPLVVRGVGILVAFYTLVPKYSYILGVFCAVFLITAFIYIRFKLKYDVIASEADSKTTGVLSDSISNHSSIQLFTGHEYEKERVGEIVQDQKNKVVFNWYLWEGLGTIQLFYTFCTEFIIFWIILNDWKLGLVTLPVIVLLQSYFVRLVDSLWSFGAIVRAYYESFADAYEMTIVLNTPYEIVDNETQVLSDIEGEVSFDNVTYIYENNNSKILDDFSLTIPAGQKVAIVGSSGAGKTTFVRLLMRLFNLTSGKIMIDSIDIKNITQKNLREKISFVPQDPILFHRTLMENIRYGRRNATDDEVLVAAHLAHCDEFINVLPNRYNTYVGERGIKLSGGERQRVAIARAILKNAPILILDEATSSLDSHSEFLIQDALHKLIQGKTTIVIAHRLSTIREMDRIIVLEKGKIVEDGAHEELTNKKSGLYKKLWDLQAGGFRNRI</sequence>
<keyword evidence="5 11" id="KW-0067">ATP-binding</keyword>
<dbReference type="GO" id="GO:0015421">
    <property type="term" value="F:ABC-type oligopeptide transporter activity"/>
    <property type="evidence" value="ECO:0007669"/>
    <property type="project" value="TreeGrafter"/>
</dbReference>
<organism evidence="11 12">
    <name type="scientific">Candidatus Nomurabacteria bacterium GW2011_GWB1_40_7</name>
    <dbReference type="NCBI Taxonomy" id="1618744"/>
    <lineage>
        <taxon>Bacteria</taxon>
        <taxon>Candidatus Nomuraibacteriota</taxon>
    </lineage>
</organism>
<keyword evidence="7 8" id="KW-0472">Membrane</keyword>
<dbReference type="AlphaFoldDB" id="A0A0G0T0F5"/>
<dbReference type="Gene3D" id="1.20.1560.10">
    <property type="entry name" value="ABC transporter type 1, transmembrane domain"/>
    <property type="match status" value="1"/>
</dbReference>
<feature type="domain" description="ABC transporter" evidence="9">
    <location>
        <begin position="334"/>
        <end position="569"/>
    </location>
</feature>
<dbReference type="InterPro" id="IPR039421">
    <property type="entry name" value="Type_1_exporter"/>
</dbReference>
<dbReference type="InterPro" id="IPR011527">
    <property type="entry name" value="ABC1_TM_dom"/>
</dbReference>
<evidence type="ECO:0000256" key="5">
    <source>
        <dbReference type="ARBA" id="ARBA00022840"/>
    </source>
</evidence>
<protein>
    <submittedName>
        <fullName evidence="11">ABC transporter ATP-binding protein</fullName>
    </submittedName>
</protein>
<evidence type="ECO:0000313" key="11">
    <source>
        <dbReference type="EMBL" id="KKR70558.1"/>
    </source>
</evidence>
<dbReference type="PROSITE" id="PS00211">
    <property type="entry name" value="ABC_TRANSPORTER_1"/>
    <property type="match status" value="1"/>
</dbReference>
<keyword evidence="4" id="KW-0547">Nucleotide-binding</keyword>
<dbReference type="InterPro" id="IPR036640">
    <property type="entry name" value="ABC1_TM_sf"/>
</dbReference>
<dbReference type="Pfam" id="PF00005">
    <property type="entry name" value="ABC_tran"/>
    <property type="match status" value="1"/>
</dbReference>
<dbReference type="FunFam" id="3.40.50.300:FF:000287">
    <property type="entry name" value="Multidrug ABC transporter ATP-binding protein"/>
    <property type="match status" value="1"/>
</dbReference>
<evidence type="ECO:0000256" key="3">
    <source>
        <dbReference type="ARBA" id="ARBA00022692"/>
    </source>
</evidence>
<dbReference type="InterPro" id="IPR003593">
    <property type="entry name" value="AAA+_ATPase"/>
</dbReference>
<dbReference type="Proteomes" id="UP000034452">
    <property type="component" value="Unassembled WGS sequence"/>
</dbReference>
<proteinExistence type="predicted"/>
<dbReference type="PANTHER" id="PTHR43394:SF1">
    <property type="entry name" value="ATP-BINDING CASSETTE SUB-FAMILY B MEMBER 10, MITOCHONDRIAL"/>
    <property type="match status" value="1"/>
</dbReference>
<name>A0A0G0T0F5_9BACT</name>
<evidence type="ECO:0000256" key="2">
    <source>
        <dbReference type="ARBA" id="ARBA00022448"/>
    </source>
</evidence>
<evidence type="ECO:0000256" key="7">
    <source>
        <dbReference type="ARBA" id="ARBA00023136"/>
    </source>
</evidence>
<dbReference type="SUPFAM" id="SSF52540">
    <property type="entry name" value="P-loop containing nucleoside triphosphate hydrolases"/>
    <property type="match status" value="1"/>
</dbReference>
<dbReference type="GO" id="GO:0016887">
    <property type="term" value="F:ATP hydrolysis activity"/>
    <property type="evidence" value="ECO:0007669"/>
    <property type="project" value="InterPro"/>
</dbReference>
<feature type="transmembrane region" description="Helical" evidence="8">
    <location>
        <begin position="137"/>
        <end position="154"/>
    </location>
</feature>
<dbReference type="InterPro" id="IPR017871">
    <property type="entry name" value="ABC_transporter-like_CS"/>
</dbReference>